<dbReference type="InterPro" id="IPR057588">
    <property type="entry name" value="NWD1/2-like_WH"/>
</dbReference>
<dbReference type="Gene3D" id="2.130.10.10">
    <property type="entry name" value="YVTN repeat-like/Quinoprotein amine dehydrogenase"/>
    <property type="match status" value="1"/>
</dbReference>
<protein>
    <submittedName>
        <fullName evidence="6">Uncharacterized protein</fullName>
    </submittedName>
</protein>
<gene>
    <name evidence="6" type="ORF">A3Q56_05973</name>
</gene>
<dbReference type="InterPro" id="IPR052752">
    <property type="entry name" value="NACHT-WD_repeat"/>
</dbReference>
<dbReference type="PANTHER" id="PTHR19871">
    <property type="entry name" value="BETA TRANSDUCIN-RELATED PROTEIN"/>
    <property type="match status" value="1"/>
</dbReference>
<feature type="transmembrane region" description="Helical" evidence="3">
    <location>
        <begin position="1395"/>
        <end position="1420"/>
    </location>
</feature>
<evidence type="ECO:0000259" key="4">
    <source>
        <dbReference type="Pfam" id="PF23586"/>
    </source>
</evidence>
<dbReference type="Pfam" id="PF25469">
    <property type="entry name" value="WHD_NWD1"/>
    <property type="match status" value="1"/>
</dbReference>
<evidence type="ECO:0000256" key="1">
    <source>
        <dbReference type="ARBA" id="ARBA00022574"/>
    </source>
</evidence>
<feature type="domain" description="NWD2 C-terminal beta-propeller" evidence="4">
    <location>
        <begin position="1083"/>
        <end position="1218"/>
    </location>
</feature>
<dbReference type="EMBL" id="LWCA01000971">
    <property type="protein sequence ID" value="OAF66308.1"/>
    <property type="molecule type" value="Genomic_DNA"/>
</dbReference>
<dbReference type="PANTHER" id="PTHR19871:SF14">
    <property type="entry name" value="DUF4062 DOMAIN-CONTAINING PROTEIN"/>
    <property type="match status" value="1"/>
</dbReference>
<keyword evidence="1" id="KW-0853">WD repeat</keyword>
<keyword evidence="2" id="KW-0677">Repeat</keyword>
<feature type="non-terminal residue" evidence="6">
    <location>
        <position position="1"/>
    </location>
</feature>
<keyword evidence="3" id="KW-0812">Transmembrane</keyword>
<dbReference type="InterPro" id="IPR001680">
    <property type="entry name" value="WD40_rpt"/>
</dbReference>
<feature type="transmembrane region" description="Helical" evidence="3">
    <location>
        <begin position="1432"/>
        <end position="1453"/>
    </location>
</feature>
<evidence type="ECO:0000256" key="3">
    <source>
        <dbReference type="SAM" id="Phobius"/>
    </source>
</evidence>
<sequence length="1502" mass="172926">AEQWKYCEKILQVPKSALFLKCFYEKIRKFQSYDVIDSENLKRLIQNPKISTIIKQLFEELQEKHGEYLVIAALSYITLSRHGLSETELEDIMSLDDQLLNNVYQFHIPPVRRIPGVLSKRIFYDLKEYITEREADNVKVINWTHMQFRSTILSTFAKNITRREGFHKNMADYFTGVWAGLEKPFRYTPEQIQRFELVDKDYKAYRTVPDQPNCYIKSFKSNIFSESATDIKEAKPNFKENSKNKPRFNLRKLSELSMHLLGSKNYSNLDELVIFNLPFLFSKLIAVSLGSLILDLNEIIMRESIDKNPEKVVNIKSIICLKNALQLSSYALSVNSFDIVPHLTGRLLPYYFDDDNMRYLIEQCDSVIGVSINALVPIYQYLNSPGGPIQYSFDQHKFCPSGIYVINNTQHDYQFSHLITVSDIMYVYDLLTGEVLREVPFNIKPSIVENVICQPNENYLFSYSNFNHLIVTNLKTYRNEYLAYEIANESIKGSVMNNDVIVVWSYTQWTIYEIKNDFKIVLNGNIDTSKHAAILEIILHSKDGLIYSSIACLDYIDFQDNYEKMAAHCINSYAHQVHFISLYSIINENGRSSQSSNFFSIKSEDCKSESSENYDNNSLIILNNYCLSIVSSSNNIFHLIIFCCYKDSNHDIFTTSYFIKPKNYSFGKRRKLYENDEPILAMKLSQEKNLLVCSMECCFYIFSVFNAESIHNEILITLLLCCKLPTNIRNIKNRKLIKNIGFNLTYHYFIANYKNIVYVWKIYKFVKVVLSKSKKITEKSVDGYKSHYEQSISSRFSNHTKSSEKMKSREPCLILNYHHGWITKLIMAHFTSDLMSMDKFVTVSYDNSVKVWNLDSIFDRIPEVSQMSDVIQSIYVPRNLIDCKNMEFYNTENKNSEIFAFTHTKRTIAMWDLRNGDIIRKFIPTVSRLDETNFVTIRNISVSFNSKIILSAEKNAISLWNTISGKCLNKTEIYQVEQAIMMESTKLLACIVFHGKNTTLRLHDKNIVSRTTTYMSDISQDSLQIKEMSFTCYCIERESYYNPNKMAKSINKSGLKYSVGGAADKLSKKYYDGTETNCKIVTNIVYSVDFYVKRFKNALLINNSMYIILSVFQDDTEAMHLYHASTASHLKTIKLPNFSRYRLVSIESRKLQVGVIDETNAIDTRYSQIWDVVKGILIADKIENWNGNCSPNGKYFVIAPISGGLKLVQLQKKHKKTKKMSTKSMDSLLGKESIQTPILEVNNNSTLIIIEPCLAGFHKNVTLFVNQGKNICYYNFTTKKLSVYRIHDLKCIGSLVFRSKVKDIKRISNSENCNGIVIAFENRLAAMLVCNNELNWSETINTHVDYQYFRNKEDISSDNSSFVNKISCLPSRKLKNTKIVCGALYFIGSCVTSEAFGFGLFNSLLTICLSLVVVYIYYKGVSLPGPADMRKYMDLICNTLIFFFVTIDVAIQFKAGHNSIGAGVFGLSVVVSTLATIVLIFIRPFNSESYKVNEVAAPPGIP</sequence>
<dbReference type="Proteomes" id="UP000078046">
    <property type="component" value="Unassembled WGS sequence"/>
</dbReference>
<reference evidence="6 7" key="1">
    <citation type="submission" date="2016-04" db="EMBL/GenBank/DDBJ databases">
        <title>The genome of Intoshia linei affirms orthonectids as highly simplified spiralians.</title>
        <authorList>
            <person name="Mikhailov K.V."/>
            <person name="Slusarev G.S."/>
            <person name="Nikitin M.A."/>
            <person name="Logacheva M.D."/>
            <person name="Penin A."/>
            <person name="Aleoshin V."/>
            <person name="Panchin Y.V."/>
        </authorList>
    </citation>
    <scope>NUCLEOTIDE SEQUENCE [LARGE SCALE GENOMIC DNA]</scope>
    <source>
        <strain evidence="6">Intl2013</strain>
        <tissue evidence="6">Whole animal</tissue>
    </source>
</reference>
<dbReference type="Pfam" id="PF23586">
    <property type="entry name" value="Beta-prop_NWD2_C"/>
    <property type="match status" value="1"/>
</dbReference>
<dbReference type="SMART" id="SM00320">
    <property type="entry name" value="WD40"/>
    <property type="match status" value="2"/>
</dbReference>
<feature type="domain" description="NWD1/2-like winged helix-turn-helix" evidence="5">
    <location>
        <begin position="47"/>
        <end position="151"/>
    </location>
</feature>
<keyword evidence="3" id="KW-0472">Membrane</keyword>
<evidence type="ECO:0000256" key="2">
    <source>
        <dbReference type="ARBA" id="ARBA00022737"/>
    </source>
</evidence>
<comment type="caution">
    <text evidence="6">The sequence shown here is derived from an EMBL/GenBank/DDBJ whole genome shotgun (WGS) entry which is preliminary data.</text>
</comment>
<proteinExistence type="predicted"/>
<dbReference type="SUPFAM" id="SSF50978">
    <property type="entry name" value="WD40 repeat-like"/>
    <property type="match status" value="1"/>
</dbReference>
<dbReference type="OrthoDB" id="2325716at2759"/>
<accession>A0A177AWB2</accession>
<keyword evidence="3" id="KW-1133">Transmembrane helix</keyword>
<dbReference type="InterPro" id="IPR015943">
    <property type="entry name" value="WD40/YVTN_repeat-like_dom_sf"/>
</dbReference>
<dbReference type="InterPro" id="IPR036322">
    <property type="entry name" value="WD40_repeat_dom_sf"/>
</dbReference>
<organism evidence="6 7">
    <name type="scientific">Intoshia linei</name>
    <dbReference type="NCBI Taxonomy" id="1819745"/>
    <lineage>
        <taxon>Eukaryota</taxon>
        <taxon>Metazoa</taxon>
        <taxon>Spiralia</taxon>
        <taxon>Lophotrochozoa</taxon>
        <taxon>Mesozoa</taxon>
        <taxon>Orthonectida</taxon>
        <taxon>Rhopaluridae</taxon>
        <taxon>Intoshia</taxon>
    </lineage>
</organism>
<feature type="transmembrane region" description="Helical" evidence="3">
    <location>
        <begin position="1459"/>
        <end position="1482"/>
    </location>
</feature>
<evidence type="ECO:0000313" key="6">
    <source>
        <dbReference type="EMBL" id="OAF66308.1"/>
    </source>
</evidence>
<name>A0A177AWB2_9BILA</name>
<keyword evidence="7" id="KW-1185">Reference proteome</keyword>
<dbReference type="InterPro" id="IPR056534">
    <property type="entry name" value="Beta-prop_NWD2_C"/>
</dbReference>
<evidence type="ECO:0000259" key="5">
    <source>
        <dbReference type="Pfam" id="PF25469"/>
    </source>
</evidence>
<evidence type="ECO:0000313" key="7">
    <source>
        <dbReference type="Proteomes" id="UP000078046"/>
    </source>
</evidence>